<dbReference type="InterPro" id="IPR019931">
    <property type="entry name" value="LPXTG_anchor"/>
</dbReference>
<feature type="chain" id="PRO_5047500490" evidence="5">
    <location>
        <begin position="18"/>
        <end position="137"/>
    </location>
</feature>
<feature type="domain" description="Gram-positive cocci surface proteins LPxTG" evidence="6">
    <location>
        <begin position="98"/>
        <end position="137"/>
    </location>
</feature>
<keyword evidence="4" id="KW-0572">Peptidoglycan-anchor</keyword>
<dbReference type="PROSITE" id="PS50847">
    <property type="entry name" value="GRAM_POS_ANCHORING"/>
    <property type="match status" value="1"/>
</dbReference>
<protein>
    <submittedName>
        <fullName evidence="7">Excalibur calcium-binding domain-containing protein</fullName>
    </submittedName>
</protein>
<evidence type="ECO:0000256" key="4">
    <source>
        <dbReference type="ARBA" id="ARBA00023088"/>
    </source>
</evidence>
<keyword evidence="8" id="KW-1185">Reference proteome</keyword>
<evidence type="ECO:0000256" key="5">
    <source>
        <dbReference type="SAM" id="SignalP"/>
    </source>
</evidence>
<dbReference type="RefSeq" id="WP_380114034.1">
    <property type="nucleotide sequence ID" value="NZ_JBHSIW010000042.1"/>
</dbReference>
<accession>A0ABV9TQB9</accession>
<sequence length="137" mass="13754">MIAAIGFSALSVAPAAAVTLPFPNCDTAEAAGVYNIPASSAAYGTHLDRDGDGFGCDATTNPYNQQIVDQIVAANNVVVDPMPPAVEGPQMEQMPVGGAETGVTQESTNNTSALALGGGLALMAAAGGTYVVRRRTA</sequence>
<reference evidence="8" key="1">
    <citation type="journal article" date="2019" name="Int. J. Syst. Evol. Microbiol.">
        <title>The Global Catalogue of Microorganisms (GCM) 10K type strain sequencing project: providing services to taxonomists for standard genome sequencing and annotation.</title>
        <authorList>
            <consortium name="The Broad Institute Genomics Platform"/>
            <consortium name="The Broad Institute Genome Sequencing Center for Infectious Disease"/>
            <person name="Wu L."/>
            <person name="Ma J."/>
        </authorList>
    </citation>
    <scope>NUCLEOTIDE SEQUENCE [LARGE SCALE GENOMIC DNA]</scope>
    <source>
        <strain evidence="8">CGMCC 4.6946</strain>
    </source>
</reference>
<evidence type="ECO:0000256" key="2">
    <source>
        <dbReference type="ARBA" id="ARBA00022525"/>
    </source>
</evidence>
<dbReference type="EMBL" id="JBHSIW010000042">
    <property type="protein sequence ID" value="MFC4905678.1"/>
    <property type="molecule type" value="Genomic_DNA"/>
</dbReference>
<evidence type="ECO:0000256" key="3">
    <source>
        <dbReference type="ARBA" id="ARBA00022729"/>
    </source>
</evidence>
<evidence type="ECO:0000259" key="6">
    <source>
        <dbReference type="PROSITE" id="PS50847"/>
    </source>
</evidence>
<evidence type="ECO:0000313" key="7">
    <source>
        <dbReference type="EMBL" id="MFC4905678.1"/>
    </source>
</evidence>
<feature type="signal peptide" evidence="5">
    <location>
        <begin position="1"/>
        <end position="17"/>
    </location>
</feature>
<feature type="non-terminal residue" evidence="7">
    <location>
        <position position="137"/>
    </location>
</feature>
<proteinExistence type="predicted"/>
<comment type="caution">
    <text evidence="7">The sequence shown here is derived from an EMBL/GenBank/DDBJ whole genome shotgun (WGS) entry which is preliminary data.</text>
</comment>
<dbReference type="Pfam" id="PF05901">
    <property type="entry name" value="Excalibur"/>
    <property type="match status" value="1"/>
</dbReference>
<dbReference type="InterPro" id="IPR008613">
    <property type="entry name" value="Excalibur_Ca-bd_domain"/>
</dbReference>
<keyword evidence="3 5" id="KW-0732">Signal</keyword>
<dbReference type="SMART" id="SM00894">
    <property type="entry name" value="Excalibur"/>
    <property type="match status" value="1"/>
</dbReference>
<evidence type="ECO:0000313" key="8">
    <source>
        <dbReference type="Proteomes" id="UP001595797"/>
    </source>
</evidence>
<evidence type="ECO:0000256" key="1">
    <source>
        <dbReference type="ARBA" id="ARBA00022512"/>
    </source>
</evidence>
<keyword evidence="1" id="KW-0134">Cell wall</keyword>
<organism evidence="7 8">
    <name type="scientific">Kocuria oceani</name>
    <dbReference type="NCBI Taxonomy" id="988827"/>
    <lineage>
        <taxon>Bacteria</taxon>
        <taxon>Bacillati</taxon>
        <taxon>Actinomycetota</taxon>
        <taxon>Actinomycetes</taxon>
        <taxon>Micrococcales</taxon>
        <taxon>Micrococcaceae</taxon>
        <taxon>Kocuria</taxon>
    </lineage>
</organism>
<gene>
    <name evidence="7" type="ORF">ACFPCS_19160</name>
</gene>
<name>A0ABV9TQB9_9MICC</name>
<dbReference type="Proteomes" id="UP001595797">
    <property type="component" value="Unassembled WGS sequence"/>
</dbReference>
<keyword evidence="2" id="KW-0964">Secreted</keyword>